<dbReference type="EMBL" id="JAOTJC010000006">
    <property type="protein sequence ID" value="MCU7554036.1"/>
    <property type="molecule type" value="Genomic_DNA"/>
</dbReference>
<dbReference type="PANTHER" id="PTHR43777">
    <property type="entry name" value="MOLYBDENUM COFACTOR CYTIDYLYLTRANSFERASE"/>
    <property type="match status" value="1"/>
</dbReference>
<sequence>MPFRLATLVLAGGQSARYGGNKLLSPHPEGQTLLGSVVAACAPLSALPVTVVTGAWHTDIAQAFADSGINLVENSNWAQGMGSSLALGVTTCITQYQPSHLLVVLGDLAAISQQSLRRLTEAARRSPQSLVVSEWEGRQGVPAIFPQCWFTTLTQLTGDEGARSAIRQSITVTPESVAAVAHPEAARDIDKPADWRQL</sequence>
<organism evidence="3 4">
    <name type="scientific">Alteromonas salexigens</name>
    <dbReference type="NCBI Taxonomy" id="2982530"/>
    <lineage>
        <taxon>Bacteria</taxon>
        <taxon>Pseudomonadati</taxon>
        <taxon>Pseudomonadota</taxon>
        <taxon>Gammaproteobacteria</taxon>
        <taxon>Alteromonadales</taxon>
        <taxon>Alteromonadaceae</taxon>
        <taxon>Alteromonas/Salinimonas group</taxon>
        <taxon>Alteromonas</taxon>
    </lineage>
</organism>
<evidence type="ECO:0000313" key="3">
    <source>
        <dbReference type="EMBL" id="MCU7554036.1"/>
    </source>
</evidence>
<reference evidence="4" key="1">
    <citation type="submission" date="2023-07" db="EMBL/GenBank/DDBJ databases">
        <title>Study on multiphase classification of strain Alteromonas salexigens isolated from the Yellow Sea.</title>
        <authorList>
            <person name="Sun L."/>
        </authorList>
    </citation>
    <scope>NUCLEOTIDE SEQUENCE [LARGE SCALE GENOMIC DNA]</scope>
    <source>
        <strain evidence="4">ASW11-19</strain>
    </source>
</reference>
<dbReference type="InterPro" id="IPR025877">
    <property type="entry name" value="MobA-like_NTP_Trfase"/>
</dbReference>
<keyword evidence="4" id="KW-1185">Reference proteome</keyword>
<dbReference type="CDD" id="cd04182">
    <property type="entry name" value="GT_2_like_f"/>
    <property type="match status" value="1"/>
</dbReference>
<keyword evidence="1" id="KW-0460">Magnesium</keyword>
<dbReference type="PANTHER" id="PTHR43777:SF1">
    <property type="entry name" value="MOLYBDENUM COFACTOR CYTIDYLYLTRANSFERASE"/>
    <property type="match status" value="1"/>
</dbReference>
<evidence type="ECO:0000313" key="4">
    <source>
        <dbReference type="Proteomes" id="UP001209257"/>
    </source>
</evidence>
<evidence type="ECO:0000256" key="1">
    <source>
        <dbReference type="ARBA" id="ARBA00022842"/>
    </source>
</evidence>
<proteinExistence type="predicted"/>
<gene>
    <name evidence="3" type="ORF">OCL06_05430</name>
</gene>
<dbReference type="SUPFAM" id="SSF53448">
    <property type="entry name" value="Nucleotide-diphospho-sugar transferases"/>
    <property type="match status" value="1"/>
</dbReference>
<dbReference type="RefSeq" id="WP_262992726.1">
    <property type="nucleotide sequence ID" value="NZ_JAOTJC010000006.1"/>
</dbReference>
<dbReference type="Proteomes" id="UP001209257">
    <property type="component" value="Unassembled WGS sequence"/>
</dbReference>
<feature type="domain" description="MobA-like NTP transferase" evidence="2">
    <location>
        <begin position="8"/>
        <end position="169"/>
    </location>
</feature>
<name>A0ABT2VP70_9ALTE</name>
<dbReference type="InterPro" id="IPR029044">
    <property type="entry name" value="Nucleotide-diphossugar_trans"/>
</dbReference>
<dbReference type="Pfam" id="PF12804">
    <property type="entry name" value="NTP_transf_3"/>
    <property type="match status" value="1"/>
</dbReference>
<comment type="caution">
    <text evidence="3">The sequence shown here is derived from an EMBL/GenBank/DDBJ whole genome shotgun (WGS) entry which is preliminary data.</text>
</comment>
<protein>
    <submittedName>
        <fullName evidence="3">Nucleotidyltransferase family protein</fullName>
    </submittedName>
</protein>
<evidence type="ECO:0000259" key="2">
    <source>
        <dbReference type="Pfam" id="PF12804"/>
    </source>
</evidence>
<accession>A0ABT2VP70</accession>
<dbReference type="Gene3D" id="3.90.550.10">
    <property type="entry name" value="Spore Coat Polysaccharide Biosynthesis Protein SpsA, Chain A"/>
    <property type="match status" value="1"/>
</dbReference>